<reference evidence="2" key="2">
    <citation type="submission" date="2021-04" db="EMBL/GenBank/DDBJ databases">
        <authorList>
            <person name="Gilroy R."/>
        </authorList>
    </citation>
    <scope>NUCLEOTIDE SEQUENCE</scope>
    <source>
        <strain evidence="2">ChiHecec2B26-12326</strain>
    </source>
</reference>
<name>A0A9D1XST1_9BACT</name>
<reference evidence="2" key="1">
    <citation type="journal article" date="2021" name="PeerJ">
        <title>Extensive microbial diversity within the chicken gut microbiome revealed by metagenomics and culture.</title>
        <authorList>
            <person name="Gilroy R."/>
            <person name="Ravi A."/>
            <person name="Getino M."/>
            <person name="Pursley I."/>
            <person name="Horton D.L."/>
            <person name="Alikhan N.F."/>
            <person name="Baker D."/>
            <person name="Gharbi K."/>
            <person name="Hall N."/>
            <person name="Watson M."/>
            <person name="Adriaenssens E.M."/>
            <person name="Foster-Nyarko E."/>
            <person name="Jarju S."/>
            <person name="Secka A."/>
            <person name="Antonio M."/>
            <person name="Oren A."/>
            <person name="Chaudhuri R.R."/>
            <person name="La Ragione R."/>
            <person name="Hildebrand F."/>
            <person name="Pallen M.J."/>
        </authorList>
    </citation>
    <scope>NUCLEOTIDE SEQUENCE</scope>
    <source>
        <strain evidence="2">ChiHecec2B26-12326</strain>
    </source>
</reference>
<proteinExistence type="predicted"/>
<dbReference type="Pfam" id="PF11777">
    <property type="entry name" value="DUF3316"/>
    <property type="match status" value="1"/>
</dbReference>
<gene>
    <name evidence="2" type="ORF">H9848_08825</name>
</gene>
<evidence type="ECO:0000313" key="3">
    <source>
        <dbReference type="Proteomes" id="UP000823847"/>
    </source>
</evidence>
<keyword evidence="1" id="KW-0732">Signal</keyword>
<organism evidence="2 3">
    <name type="scientific">Candidatus Parabacteroides intestinigallinarum</name>
    <dbReference type="NCBI Taxonomy" id="2838722"/>
    <lineage>
        <taxon>Bacteria</taxon>
        <taxon>Pseudomonadati</taxon>
        <taxon>Bacteroidota</taxon>
        <taxon>Bacteroidia</taxon>
        <taxon>Bacteroidales</taxon>
        <taxon>Tannerellaceae</taxon>
        <taxon>Parabacteroides</taxon>
    </lineage>
</organism>
<sequence length="294" mass="32530">MNKSGATKGILIGLWLGLALATSSARTEGGEEIPRSVNEATLFGIGRYNLMDTYLSPGAEGRKYTGPGLRVINERMKMTRLADYRVSRQQIINIDIASTRNASGTATDLAGFVDYTLGYHYHFPAIYPGLKLLAGGSAHAMAGFIYNTRNGNNPAAAKADIDLNLSAMAIYTWRVKRYPITLRYQFTLPFVGVMFSPHYGQSYYEIFDLGNASGIVRCGSFHNKFAQKHLITADFPVGNSTIRVGYLHSSYRTDANAIRSHILSNTFLIGWVKEFVAFGGKRLKNKQAFKSAYY</sequence>
<evidence type="ECO:0000313" key="2">
    <source>
        <dbReference type="EMBL" id="HIX86690.1"/>
    </source>
</evidence>
<feature type="signal peptide" evidence="1">
    <location>
        <begin position="1"/>
        <end position="21"/>
    </location>
</feature>
<dbReference type="EMBL" id="DXEN01000066">
    <property type="protein sequence ID" value="HIX86690.1"/>
    <property type="molecule type" value="Genomic_DNA"/>
</dbReference>
<dbReference type="Proteomes" id="UP000823847">
    <property type="component" value="Unassembled WGS sequence"/>
</dbReference>
<protein>
    <submittedName>
        <fullName evidence="2">DUF3316 domain-containing protein</fullName>
    </submittedName>
</protein>
<accession>A0A9D1XST1</accession>
<evidence type="ECO:0000256" key="1">
    <source>
        <dbReference type="SAM" id="SignalP"/>
    </source>
</evidence>
<comment type="caution">
    <text evidence="2">The sequence shown here is derived from an EMBL/GenBank/DDBJ whole genome shotgun (WGS) entry which is preliminary data.</text>
</comment>
<dbReference type="InterPro" id="IPR016879">
    <property type="entry name" value="UCP028299"/>
</dbReference>
<feature type="chain" id="PRO_5038942586" evidence="1">
    <location>
        <begin position="22"/>
        <end position="294"/>
    </location>
</feature>
<dbReference type="AlphaFoldDB" id="A0A9D1XST1"/>